<sequence>MVLFTVSFESLEFFSSVSTFNAWSTDFVSTFDCFSSVELVLLISSSLIFTSETSFSDEVVFLSQVFVSDLISDVFDEVSGIFATVILVLESISSIAISLCGESDNDTASSTSLGCGLGRTAAISVAC</sequence>
<organism evidence="1 2">
    <name type="scientific">Cardiocondyla obscurior</name>
    <dbReference type="NCBI Taxonomy" id="286306"/>
    <lineage>
        <taxon>Eukaryota</taxon>
        <taxon>Metazoa</taxon>
        <taxon>Ecdysozoa</taxon>
        <taxon>Arthropoda</taxon>
        <taxon>Hexapoda</taxon>
        <taxon>Insecta</taxon>
        <taxon>Pterygota</taxon>
        <taxon>Neoptera</taxon>
        <taxon>Endopterygota</taxon>
        <taxon>Hymenoptera</taxon>
        <taxon>Apocrita</taxon>
        <taxon>Aculeata</taxon>
        <taxon>Formicoidea</taxon>
        <taxon>Formicidae</taxon>
        <taxon>Myrmicinae</taxon>
        <taxon>Cardiocondyla</taxon>
    </lineage>
</organism>
<dbReference type="EMBL" id="JADYXP020000014">
    <property type="protein sequence ID" value="KAL0110821.1"/>
    <property type="molecule type" value="Genomic_DNA"/>
</dbReference>
<dbReference type="AlphaFoldDB" id="A0AAW2F8G4"/>
<reference evidence="1 2" key="1">
    <citation type="submission" date="2023-03" db="EMBL/GenBank/DDBJ databases">
        <title>High recombination rates correlate with genetic variation in Cardiocondyla obscurior ants.</title>
        <authorList>
            <person name="Errbii M."/>
        </authorList>
    </citation>
    <scope>NUCLEOTIDE SEQUENCE [LARGE SCALE GENOMIC DNA]</scope>
    <source>
        <strain evidence="1">Alpha-2009</strain>
        <tissue evidence="1">Whole body</tissue>
    </source>
</reference>
<evidence type="ECO:0000313" key="1">
    <source>
        <dbReference type="EMBL" id="KAL0110821.1"/>
    </source>
</evidence>
<protein>
    <submittedName>
        <fullName evidence="1">Uncharacterized protein</fullName>
    </submittedName>
</protein>
<evidence type="ECO:0000313" key="2">
    <source>
        <dbReference type="Proteomes" id="UP001430953"/>
    </source>
</evidence>
<dbReference type="Proteomes" id="UP001430953">
    <property type="component" value="Unassembled WGS sequence"/>
</dbReference>
<gene>
    <name evidence="1" type="ORF">PUN28_014044</name>
</gene>
<proteinExistence type="predicted"/>
<keyword evidence="2" id="KW-1185">Reference proteome</keyword>
<name>A0AAW2F8G4_9HYME</name>
<comment type="caution">
    <text evidence="1">The sequence shown here is derived from an EMBL/GenBank/DDBJ whole genome shotgun (WGS) entry which is preliminary data.</text>
</comment>
<accession>A0AAW2F8G4</accession>